<reference evidence="2 3" key="1">
    <citation type="journal article" date="2012" name="J. Bacteriol.">
        <title>Genome sequences for six rhodanobacter strains, isolated from soils and the terrestrial subsurface, with variable denitrification capabilities.</title>
        <authorList>
            <person name="Kostka J.E."/>
            <person name="Green S.J."/>
            <person name="Rishishwar L."/>
            <person name="Prakash O."/>
            <person name="Katz L.S."/>
            <person name="Marino-Ramirez L."/>
            <person name="Jordan I.K."/>
            <person name="Munk C."/>
            <person name="Ivanova N."/>
            <person name="Mikhailova N."/>
            <person name="Watson D.B."/>
            <person name="Brown S.D."/>
            <person name="Palumbo A.V."/>
            <person name="Brooks S.C."/>
        </authorList>
    </citation>
    <scope>NUCLEOTIDE SEQUENCE [LARGE SCALE GENOMIC DNA]</scope>
    <source>
        <strain evidence="3">Jip2T</strain>
    </source>
</reference>
<dbReference type="EMBL" id="AJXU01000051">
    <property type="protein sequence ID" value="EIL88517.1"/>
    <property type="molecule type" value="Genomic_DNA"/>
</dbReference>
<dbReference type="STRING" id="1163408.UU9_12238"/>
<dbReference type="Pfam" id="PF21722">
    <property type="entry name" value="Gly_rich_2"/>
    <property type="match status" value="1"/>
</dbReference>
<name>I4VMS6_9GAMM</name>
<dbReference type="Proteomes" id="UP000004210">
    <property type="component" value="Unassembled WGS sequence"/>
</dbReference>
<accession>I4VMS6</accession>
<dbReference type="AlphaFoldDB" id="I4VMS6"/>
<protein>
    <recommendedName>
        <fullName evidence="1">Glycine-rich domain-containing protein</fullName>
    </recommendedName>
</protein>
<gene>
    <name evidence="2" type="ORF">UU9_12238</name>
</gene>
<comment type="caution">
    <text evidence="2">The sequence shown here is derived from an EMBL/GenBank/DDBJ whole genome shotgun (WGS) entry which is preliminary data.</text>
</comment>
<keyword evidence="3" id="KW-1185">Reference proteome</keyword>
<dbReference type="InterPro" id="IPR049304">
    <property type="entry name" value="Gly_rich_dom"/>
</dbReference>
<dbReference type="RefSeq" id="WP_007082077.1">
    <property type="nucleotide sequence ID" value="NZ_AJXU01000051.1"/>
</dbReference>
<dbReference type="OrthoDB" id="1921264at2"/>
<feature type="domain" description="Glycine-rich" evidence="1">
    <location>
        <begin position="100"/>
        <end position="298"/>
    </location>
</feature>
<evidence type="ECO:0000313" key="3">
    <source>
        <dbReference type="Proteomes" id="UP000004210"/>
    </source>
</evidence>
<dbReference type="eggNOG" id="COG4675">
    <property type="taxonomic scope" value="Bacteria"/>
</dbReference>
<evidence type="ECO:0000259" key="1">
    <source>
        <dbReference type="Pfam" id="PF21722"/>
    </source>
</evidence>
<organism evidence="2 3">
    <name type="scientific">Rhodanobacter fulvus Jip2</name>
    <dbReference type="NCBI Taxonomy" id="1163408"/>
    <lineage>
        <taxon>Bacteria</taxon>
        <taxon>Pseudomonadati</taxon>
        <taxon>Pseudomonadota</taxon>
        <taxon>Gammaproteobacteria</taxon>
        <taxon>Lysobacterales</taxon>
        <taxon>Rhodanobacteraceae</taxon>
        <taxon>Rhodanobacter</taxon>
    </lineage>
</organism>
<evidence type="ECO:0000313" key="2">
    <source>
        <dbReference type="EMBL" id="EIL88517.1"/>
    </source>
</evidence>
<proteinExistence type="predicted"/>
<sequence>MPIQNDFLTFAAASDANVLTQAEYAAASATDTGYTQGVASSAAVNKTLRQATLMAAVIAQFIVDNTGEDAIDDGTTATLLDNLKKATTGRLIGVQKFAASGTYTPTPGTKSVIVELSGAGGAGGGTAACSASQASAGAGGGAGGYAKSRLTTGFSGVTITVGAGGTGTTGGAGGNGGASSFGALLSAPGGSGSGATAAQISFPFITGYANGGGVGIGGNILNASGGFGATAFMTTGGNVISGSGGASFFGAGANASINATANGNAATTPGSGGSGATTVAGGAARAGGNGAPGICIVYEYA</sequence>
<dbReference type="PATRIC" id="fig|1163408.3.peg.2497"/>